<dbReference type="EMBL" id="KB707209">
    <property type="protein sequence ID" value="EMR63556.1"/>
    <property type="molecule type" value="Genomic_DNA"/>
</dbReference>
<name>M7T162_EUTLA</name>
<reference evidence="3" key="1">
    <citation type="journal article" date="2013" name="Genome Announc.">
        <title>Draft genome sequence of the grapevine dieback fungus Eutypa lata UCR-EL1.</title>
        <authorList>
            <person name="Blanco-Ulate B."/>
            <person name="Rolshausen P.E."/>
            <person name="Cantu D."/>
        </authorList>
    </citation>
    <scope>NUCLEOTIDE SEQUENCE [LARGE SCALE GENOMIC DNA]</scope>
    <source>
        <strain evidence="3">UCR-EL1</strain>
    </source>
</reference>
<feature type="domain" description="N-acetyltransferase" evidence="1">
    <location>
        <begin position="201"/>
        <end position="362"/>
    </location>
</feature>
<accession>M7T162</accession>
<dbReference type="OrthoDB" id="47059at2759"/>
<gene>
    <name evidence="2" type="ORF">UCREL1_9500</name>
</gene>
<evidence type="ECO:0000313" key="2">
    <source>
        <dbReference type="EMBL" id="EMR63556.1"/>
    </source>
</evidence>
<organism evidence="2 3">
    <name type="scientific">Eutypa lata (strain UCR-EL1)</name>
    <name type="common">Grapevine dieback disease fungus</name>
    <name type="synonym">Eutypa armeniacae</name>
    <dbReference type="NCBI Taxonomy" id="1287681"/>
    <lineage>
        <taxon>Eukaryota</taxon>
        <taxon>Fungi</taxon>
        <taxon>Dikarya</taxon>
        <taxon>Ascomycota</taxon>
        <taxon>Pezizomycotina</taxon>
        <taxon>Sordariomycetes</taxon>
        <taxon>Xylariomycetidae</taxon>
        <taxon>Xylariales</taxon>
        <taxon>Diatrypaceae</taxon>
        <taxon>Eutypa</taxon>
    </lineage>
</organism>
<dbReference type="PROSITE" id="PS51186">
    <property type="entry name" value="GNAT"/>
    <property type="match status" value="1"/>
</dbReference>
<keyword evidence="3" id="KW-1185">Reference proteome</keyword>
<dbReference type="InterPro" id="IPR016181">
    <property type="entry name" value="Acyl_CoA_acyltransferase"/>
</dbReference>
<dbReference type="CDD" id="cd04301">
    <property type="entry name" value="NAT_SF"/>
    <property type="match status" value="1"/>
</dbReference>
<evidence type="ECO:0000313" key="3">
    <source>
        <dbReference type="Proteomes" id="UP000012174"/>
    </source>
</evidence>
<dbReference type="Gene3D" id="3.40.630.30">
    <property type="match status" value="1"/>
</dbReference>
<dbReference type="GO" id="GO:0016747">
    <property type="term" value="F:acyltransferase activity, transferring groups other than amino-acyl groups"/>
    <property type="evidence" value="ECO:0007669"/>
    <property type="project" value="InterPro"/>
</dbReference>
<proteinExistence type="predicted"/>
<dbReference type="Pfam" id="PF00583">
    <property type="entry name" value="Acetyltransf_1"/>
    <property type="match status" value="1"/>
</dbReference>
<dbReference type="eggNOG" id="ENOG502QTNX">
    <property type="taxonomic scope" value="Eukaryota"/>
</dbReference>
<dbReference type="KEGG" id="ela:UCREL1_9500"/>
<evidence type="ECO:0000259" key="1">
    <source>
        <dbReference type="PROSITE" id="PS51186"/>
    </source>
</evidence>
<dbReference type="AlphaFoldDB" id="M7T162"/>
<protein>
    <recommendedName>
        <fullName evidence="1">N-acetyltransferase domain-containing protein</fullName>
    </recommendedName>
</protein>
<dbReference type="InterPro" id="IPR000182">
    <property type="entry name" value="GNAT_dom"/>
</dbReference>
<dbReference type="SUPFAM" id="SSF55729">
    <property type="entry name" value="Acyl-CoA N-acyltransferases (Nat)"/>
    <property type="match status" value="1"/>
</dbReference>
<dbReference type="Proteomes" id="UP000012174">
    <property type="component" value="Unassembled WGS sequence"/>
</dbReference>
<sequence>MIPGHGAGTSGPKAVYQRSEVTIVKDRQSCIPLTRILQDGDIVALLTPVVPPAQVQLEAKNDRDPFEPLGRALAERHPWIRHVPYTSRNGITSTHVGFIKRAKAVIFVISGLPVAGQSSQVEMAEIARAIGEQRPQIIVACQSVDDLGLLEADFSTIIELPGYSSSHLQEAAAILFGEAATPRTNVLDVDKIVEPPRFWPPDAWDCTKDDITPIHELWNQCLPDQFRLDKFGLKSLLQRDGYAMHFIAQDPESRETIGFCATYTTFVDQGGERLIGSLAMILVKPYYRRRGVGRSLYEHAFRQLKRIRGVDRIQLGSTFPRLLYGIPAEFSSVEWFERRGWRMDCQGPGRGQEVCDLLLKMDDWPSGFPAVSSGLNFRQATFDDFNAITDFVEKESSRKDTMGWYDQYANLARDGRFSDIILGLQGSTIIATAMVYTPNDGSSVAQDLPWARTIGADVGGATCICITGWYQLLLLQCQIAKLTADDDLIMTNSKDTVMIRLLDACVSVLKKQGMNQLFLDGVKGGYDGFLSIGEPDRCLGFTPEDINV</sequence>
<dbReference type="OMA" id="HVPYTKR"/>
<dbReference type="HOGENOM" id="CLU_023475_0_0_1"/>